<dbReference type="EMBL" id="QOCS01000007">
    <property type="protein sequence ID" value="RHW47771.1"/>
    <property type="molecule type" value="Genomic_DNA"/>
</dbReference>
<dbReference type="Gene3D" id="2.40.128.20">
    <property type="match status" value="1"/>
</dbReference>
<dbReference type="InterPro" id="IPR015231">
    <property type="entry name" value="DUF1934"/>
</dbReference>
<accession>A0A347SPT7</accession>
<dbReference type="RefSeq" id="WP_118899556.1">
    <property type="nucleotide sequence ID" value="NZ_CP031513.1"/>
</dbReference>
<name>A0A347SPT7_9LACO</name>
<evidence type="ECO:0000313" key="1">
    <source>
        <dbReference type="EMBL" id="RHW47771.1"/>
    </source>
</evidence>
<dbReference type="Proteomes" id="UP000284109">
    <property type="component" value="Unassembled WGS sequence"/>
</dbReference>
<dbReference type="EMBL" id="QOCR01000001">
    <property type="protein sequence ID" value="RHW51949.1"/>
    <property type="molecule type" value="Genomic_DNA"/>
</dbReference>
<gene>
    <name evidence="2" type="ORF">DS831_01060</name>
    <name evidence="1" type="ORF">DS832_03140</name>
</gene>
<dbReference type="Proteomes" id="UP000284822">
    <property type="component" value="Unassembled WGS sequence"/>
</dbReference>
<proteinExistence type="predicted"/>
<evidence type="ECO:0000313" key="3">
    <source>
        <dbReference type="Proteomes" id="UP000284109"/>
    </source>
</evidence>
<sequence>MTQRQTQNVQIQLAIQTTQDGHTDNYAITEVGQAVKIGSQLYLRYQESNSHQKIKVLFKVSEDNLLTIKRSVDAQVPTKLVFNRQKDQLIDYPTAYGNLSLVTHTHKMRLLISQAPISGKIELDYSLSSQNNLVADYKLRLIFK</sequence>
<reference evidence="3 4" key="1">
    <citation type="submission" date="2018-07" db="EMBL/GenBank/DDBJ databases">
        <title>Genome sequences of six Lactobacillus spp. isolated from bumble bee guts.</title>
        <authorList>
            <person name="Motta E.V.S."/>
            <person name="Moran N.A."/>
        </authorList>
    </citation>
    <scope>NUCLEOTIDE SEQUENCE [LARGE SCALE GENOMIC DNA]</scope>
    <source>
        <strain evidence="2 3">BI-1.1</strain>
        <strain evidence="1 4">LV-8.1</strain>
    </source>
</reference>
<evidence type="ECO:0000313" key="4">
    <source>
        <dbReference type="Proteomes" id="UP000284822"/>
    </source>
</evidence>
<dbReference type="AlphaFoldDB" id="A0A347SPT7"/>
<dbReference type="Pfam" id="PF09148">
    <property type="entry name" value="DUF1934"/>
    <property type="match status" value="1"/>
</dbReference>
<organism evidence="1 4">
    <name type="scientific">Bombilactobacillus bombi</name>
    <dbReference type="NCBI Taxonomy" id="1303590"/>
    <lineage>
        <taxon>Bacteria</taxon>
        <taxon>Bacillati</taxon>
        <taxon>Bacillota</taxon>
        <taxon>Bacilli</taxon>
        <taxon>Lactobacillales</taxon>
        <taxon>Lactobacillaceae</taxon>
        <taxon>Bombilactobacillus</taxon>
    </lineage>
</organism>
<evidence type="ECO:0000313" key="2">
    <source>
        <dbReference type="EMBL" id="RHW51949.1"/>
    </source>
</evidence>
<dbReference type="OrthoDB" id="2151645at2"/>
<dbReference type="KEGG" id="lbm:DS830_00315"/>
<dbReference type="SUPFAM" id="SSF50814">
    <property type="entry name" value="Lipocalins"/>
    <property type="match status" value="1"/>
</dbReference>
<protein>
    <submittedName>
        <fullName evidence="1">Uncharacterized protein</fullName>
    </submittedName>
</protein>
<keyword evidence="3" id="KW-1185">Reference proteome</keyword>
<comment type="caution">
    <text evidence="1">The sequence shown here is derived from an EMBL/GenBank/DDBJ whole genome shotgun (WGS) entry which is preliminary data.</text>
</comment>
<dbReference type="InterPro" id="IPR012674">
    <property type="entry name" value="Calycin"/>
</dbReference>